<reference evidence="1 2" key="1">
    <citation type="submission" date="2023-02" db="EMBL/GenBank/DDBJ databases">
        <title>LHISI_Scaffold_Assembly.</title>
        <authorList>
            <person name="Stuart O.P."/>
            <person name="Cleave R."/>
            <person name="Magrath M.J.L."/>
            <person name="Mikheyev A.S."/>
        </authorList>
    </citation>
    <scope>NUCLEOTIDE SEQUENCE [LARGE SCALE GENOMIC DNA]</scope>
    <source>
        <strain evidence="1">Daus_M_001</strain>
        <tissue evidence="1">Leg muscle</tissue>
    </source>
</reference>
<proteinExistence type="predicted"/>
<evidence type="ECO:0000313" key="1">
    <source>
        <dbReference type="EMBL" id="KAJ8893912.1"/>
    </source>
</evidence>
<dbReference type="Proteomes" id="UP001159363">
    <property type="component" value="Chromosome 2"/>
</dbReference>
<name>A0ABQ9IB67_9NEOP</name>
<dbReference type="EMBL" id="JARBHB010000002">
    <property type="protein sequence ID" value="KAJ8893912.1"/>
    <property type="molecule type" value="Genomic_DNA"/>
</dbReference>
<sequence length="183" mass="20460">MRNTRRERLGIGAQRASTGDGAMVCGVGHTSVQHLGCVTVHGKKLKVKQLQIVSSKQDLHSEETRMTSNIKIKKIAMRSSCSDMEGFGDLTSSSVLYEKFVTMDDDIVVCRELRDAEILAEVVSSRMHSSGSSDEENDPSELSVQLLPTSVETMEYIHELRRYFEAQQNVIQFSNHLISLKIL</sequence>
<keyword evidence="2" id="KW-1185">Reference proteome</keyword>
<gene>
    <name evidence="1" type="ORF">PR048_006513</name>
</gene>
<comment type="caution">
    <text evidence="1">The sequence shown here is derived from an EMBL/GenBank/DDBJ whole genome shotgun (WGS) entry which is preliminary data.</text>
</comment>
<accession>A0ABQ9IB67</accession>
<protein>
    <submittedName>
        <fullName evidence="1">Uncharacterized protein</fullName>
    </submittedName>
</protein>
<organism evidence="1 2">
    <name type="scientific">Dryococelus australis</name>
    <dbReference type="NCBI Taxonomy" id="614101"/>
    <lineage>
        <taxon>Eukaryota</taxon>
        <taxon>Metazoa</taxon>
        <taxon>Ecdysozoa</taxon>
        <taxon>Arthropoda</taxon>
        <taxon>Hexapoda</taxon>
        <taxon>Insecta</taxon>
        <taxon>Pterygota</taxon>
        <taxon>Neoptera</taxon>
        <taxon>Polyneoptera</taxon>
        <taxon>Phasmatodea</taxon>
        <taxon>Verophasmatodea</taxon>
        <taxon>Anareolatae</taxon>
        <taxon>Phasmatidae</taxon>
        <taxon>Eurycanthinae</taxon>
        <taxon>Dryococelus</taxon>
    </lineage>
</organism>
<evidence type="ECO:0000313" key="2">
    <source>
        <dbReference type="Proteomes" id="UP001159363"/>
    </source>
</evidence>